<sequence length="480" mass="53375">MDQPSEIRLSNPPVHATLASLTDTASDHYKDNTNVPLLLDSGTVDAPMEAVAAKVDVEDDSTAPPSPTAAGANVDRQPRLVDVEVDSNAPPTETAADANVDRQLRLPNVHLIRPCNAWFPILPQQNLRTPGRLLTPPSSPPRRITPPPADTAIVVRRKNKRTRNSDDFANLTSKERPKDTTGITTRNYFSVLSQIEAEFDLVEAPLVVEAKLSFQIKPTIALVPDAVKKSTEASHFLTKHHTKVVKTTQPITVAETAESMIGDTADVELDPFPDRLVMAATRIPSAHKALKSATNPDRVIQVSRQSPLSINNAILEQMRNDDCDFQDLAQVLLLNRILASSDPGEDKTFQKKWTKFMGITLPSKRDDLAAYAARQIMDTAATRYKHQRDSNSKQVFEQALREHQDCLKRTSKYNQDKAFDFQEQYMEKSNRFFFRPLDSSVYRVSIEEVQMPDGSSSSVPQAINLQLMDHWGSVMGDVSS</sequence>
<comment type="caution">
    <text evidence="1">The sequence shown here is derived from an EMBL/GenBank/DDBJ whole genome shotgun (WGS) entry which is preliminary data.</text>
</comment>
<organism evidence="1 2">
    <name type="scientific">Peronosclerospora sorghi</name>
    <dbReference type="NCBI Taxonomy" id="230839"/>
    <lineage>
        <taxon>Eukaryota</taxon>
        <taxon>Sar</taxon>
        <taxon>Stramenopiles</taxon>
        <taxon>Oomycota</taxon>
        <taxon>Peronosporomycetes</taxon>
        <taxon>Peronosporales</taxon>
        <taxon>Peronosporaceae</taxon>
        <taxon>Peronosclerospora</taxon>
    </lineage>
</organism>
<dbReference type="EMBL" id="CM047583">
    <property type="protein sequence ID" value="KAI9914027.1"/>
    <property type="molecule type" value="Genomic_DNA"/>
</dbReference>
<keyword evidence="2" id="KW-1185">Reference proteome</keyword>
<reference evidence="1 2" key="1">
    <citation type="journal article" date="2022" name="bioRxiv">
        <title>The genome of the oomycete Peronosclerospora sorghi, a cosmopolitan pathogen of maize and sorghum, is inflated with dispersed pseudogenes.</title>
        <authorList>
            <person name="Fletcher K."/>
            <person name="Martin F."/>
            <person name="Isakeit T."/>
            <person name="Cavanaugh K."/>
            <person name="Magill C."/>
            <person name="Michelmore R."/>
        </authorList>
    </citation>
    <scope>NUCLEOTIDE SEQUENCE [LARGE SCALE GENOMIC DNA]</scope>
    <source>
        <strain evidence="1">P6</strain>
    </source>
</reference>
<name>A0ACC0W644_9STRA</name>
<accession>A0ACC0W644</accession>
<evidence type="ECO:0000313" key="2">
    <source>
        <dbReference type="Proteomes" id="UP001163321"/>
    </source>
</evidence>
<proteinExistence type="predicted"/>
<dbReference type="Proteomes" id="UP001163321">
    <property type="component" value="Chromosome 4"/>
</dbReference>
<protein>
    <submittedName>
        <fullName evidence="1">Uncharacterized protein</fullName>
    </submittedName>
</protein>
<gene>
    <name evidence="1" type="ORF">PsorP6_005222</name>
</gene>
<evidence type="ECO:0000313" key="1">
    <source>
        <dbReference type="EMBL" id="KAI9914027.1"/>
    </source>
</evidence>